<name>A0ABY1L1U9_9FLAO</name>
<gene>
    <name evidence="1" type="ORF">SAMN05421766_10956</name>
</gene>
<evidence type="ECO:0000313" key="1">
    <source>
        <dbReference type="EMBL" id="SIT08812.1"/>
    </source>
</evidence>
<keyword evidence="2" id="KW-1185">Reference proteome</keyword>
<dbReference type="Proteomes" id="UP000185728">
    <property type="component" value="Unassembled WGS sequence"/>
</dbReference>
<sequence>MGVNNHSFKILCKYQNGGNTLILIFYESQRALYLIWGIYIKGWARGNFIQNEIESIKGGAKLLSTCNIFMKSHYIGLKTLLCNLSARDCTLGTDKKKEGGLILFSAGSLSQGTEKPY</sequence>
<reference evidence="1 2" key="1">
    <citation type="submission" date="2017-01" db="EMBL/GenBank/DDBJ databases">
        <authorList>
            <person name="Varghese N."/>
            <person name="Submissions S."/>
        </authorList>
    </citation>
    <scope>NUCLEOTIDE SEQUENCE [LARGE SCALE GENOMIC DNA]</scope>
    <source>
        <strain evidence="1 2">DSM 2061</strain>
    </source>
</reference>
<accession>A0ABY1L1U9</accession>
<organism evidence="1 2">
    <name type="scientific">Zobellia uliginosa</name>
    <dbReference type="NCBI Taxonomy" id="143224"/>
    <lineage>
        <taxon>Bacteria</taxon>
        <taxon>Pseudomonadati</taxon>
        <taxon>Bacteroidota</taxon>
        <taxon>Flavobacteriia</taxon>
        <taxon>Flavobacteriales</taxon>
        <taxon>Flavobacteriaceae</taxon>
        <taxon>Zobellia</taxon>
    </lineage>
</organism>
<protein>
    <submittedName>
        <fullName evidence="1">Uncharacterized protein</fullName>
    </submittedName>
</protein>
<dbReference type="EMBL" id="FTOB01000009">
    <property type="protein sequence ID" value="SIT08812.1"/>
    <property type="molecule type" value="Genomic_DNA"/>
</dbReference>
<evidence type="ECO:0000313" key="2">
    <source>
        <dbReference type="Proteomes" id="UP000185728"/>
    </source>
</evidence>
<comment type="caution">
    <text evidence="1">The sequence shown here is derived from an EMBL/GenBank/DDBJ whole genome shotgun (WGS) entry which is preliminary data.</text>
</comment>
<proteinExistence type="predicted"/>